<comment type="caution">
    <text evidence="1">The sequence shown here is derived from an EMBL/GenBank/DDBJ whole genome shotgun (WGS) entry which is preliminary data.</text>
</comment>
<dbReference type="AlphaFoldDB" id="X0Y0E4"/>
<organism evidence="1">
    <name type="scientific">marine sediment metagenome</name>
    <dbReference type="NCBI Taxonomy" id="412755"/>
    <lineage>
        <taxon>unclassified sequences</taxon>
        <taxon>metagenomes</taxon>
        <taxon>ecological metagenomes</taxon>
    </lineage>
</organism>
<evidence type="ECO:0000313" key="1">
    <source>
        <dbReference type="EMBL" id="GAG49130.1"/>
    </source>
</evidence>
<accession>X0Y0E4</accession>
<feature type="non-terminal residue" evidence="1">
    <location>
        <position position="40"/>
    </location>
</feature>
<sequence>MSLALVQPPTSAMIASAPIPNTKLLALVIVYSLSQWSPLS</sequence>
<gene>
    <name evidence="1" type="ORF">S01H1_83923</name>
</gene>
<protein>
    <submittedName>
        <fullName evidence="1">Uncharacterized protein</fullName>
    </submittedName>
</protein>
<dbReference type="EMBL" id="BARS01057165">
    <property type="protein sequence ID" value="GAG49130.1"/>
    <property type="molecule type" value="Genomic_DNA"/>
</dbReference>
<name>X0Y0E4_9ZZZZ</name>
<proteinExistence type="predicted"/>
<reference evidence="1" key="1">
    <citation type="journal article" date="2014" name="Front. Microbiol.">
        <title>High frequency of phylogenetically diverse reductive dehalogenase-homologous genes in deep subseafloor sedimentary metagenomes.</title>
        <authorList>
            <person name="Kawai M."/>
            <person name="Futagami T."/>
            <person name="Toyoda A."/>
            <person name="Takaki Y."/>
            <person name="Nishi S."/>
            <person name="Hori S."/>
            <person name="Arai W."/>
            <person name="Tsubouchi T."/>
            <person name="Morono Y."/>
            <person name="Uchiyama I."/>
            <person name="Ito T."/>
            <person name="Fujiyama A."/>
            <person name="Inagaki F."/>
            <person name="Takami H."/>
        </authorList>
    </citation>
    <scope>NUCLEOTIDE SEQUENCE</scope>
    <source>
        <strain evidence="1">Expedition CK06-06</strain>
    </source>
</reference>